<evidence type="ECO:0000313" key="2">
    <source>
        <dbReference type="EMBL" id="VDO99987.1"/>
    </source>
</evidence>
<evidence type="ECO:0000256" key="1">
    <source>
        <dbReference type="SAM" id="MobiDB-lite"/>
    </source>
</evidence>
<organism evidence="2 3">
    <name type="scientific">Schistosoma margrebowiei</name>
    <dbReference type="NCBI Taxonomy" id="48269"/>
    <lineage>
        <taxon>Eukaryota</taxon>
        <taxon>Metazoa</taxon>
        <taxon>Spiralia</taxon>
        <taxon>Lophotrochozoa</taxon>
        <taxon>Platyhelminthes</taxon>
        <taxon>Trematoda</taxon>
        <taxon>Digenea</taxon>
        <taxon>Strigeidida</taxon>
        <taxon>Schistosomatoidea</taxon>
        <taxon>Schistosomatidae</taxon>
        <taxon>Schistosoma</taxon>
    </lineage>
</organism>
<feature type="region of interest" description="Disordered" evidence="1">
    <location>
        <begin position="39"/>
        <end position="80"/>
    </location>
</feature>
<name>A0A183M8J0_9TREM</name>
<accession>A0A183M8J0</accession>
<evidence type="ECO:0000313" key="3">
    <source>
        <dbReference type="Proteomes" id="UP000277204"/>
    </source>
</evidence>
<feature type="compositionally biased region" description="Polar residues" evidence="1">
    <location>
        <begin position="1"/>
        <end position="22"/>
    </location>
</feature>
<dbReference type="AlphaFoldDB" id="A0A183M8J0"/>
<sequence length="80" mass="8768">MVTSLTLKLVDTESNSPESIRSQNKRICVENVYQYCTSEVTGNNTNNNNDNNNSSSSYNSNNSNDNSNGNNSSSNSHKNT</sequence>
<dbReference type="Proteomes" id="UP000277204">
    <property type="component" value="Unassembled WGS sequence"/>
</dbReference>
<dbReference type="EMBL" id="UZAI01007700">
    <property type="protein sequence ID" value="VDO99987.1"/>
    <property type="molecule type" value="Genomic_DNA"/>
</dbReference>
<feature type="compositionally biased region" description="Low complexity" evidence="1">
    <location>
        <begin position="41"/>
        <end position="80"/>
    </location>
</feature>
<feature type="region of interest" description="Disordered" evidence="1">
    <location>
        <begin position="1"/>
        <end position="24"/>
    </location>
</feature>
<protein>
    <submittedName>
        <fullName evidence="2">Uncharacterized protein</fullName>
    </submittedName>
</protein>
<gene>
    <name evidence="2" type="ORF">SMRZ_LOCUS12365</name>
</gene>
<proteinExistence type="predicted"/>
<reference evidence="2 3" key="1">
    <citation type="submission" date="2018-11" db="EMBL/GenBank/DDBJ databases">
        <authorList>
            <consortium name="Pathogen Informatics"/>
        </authorList>
    </citation>
    <scope>NUCLEOTIDE SEQUENCE [LARGE SCALE GENOMIC DNA]</scope>
    <source>
        <strain evidence="2 3">Zambia</strain>
    </source>
</reference>
<keyword evidence="3" id="KW-1185">Reference proteome</keyword>